<dbReference type="InterPro" id="IPR000873">
    <property type="entry name" value="AMP-dep_synth/lig_dom"/>
</dbReference>
<dbReference type="EMBL" id="JAKMXF010000334">
    <property type="protein sequence ID" value="KAI6648026.1"/>
    <property type="molecule type" value="Genomic_DNA"/>
</dbReference>
<dbReference type="InterPro" id="IPR042099">
    <property type="entry name" value="ANL_N_sf"/>
</dbReference>
<dbReference type="PANTHER" id="PTHR43272">
    <property type="entry name" value="LONG-CHAIN-FATTY-ACID--COA LIGASE"/>
    <property type="match status" value="1"/>
</dbReference>
<dbReference type="GO" id="GO:0004467">
    <property type="term" value="F:long-chain fatty acid-CoA ligase activity"/>
    <property type="evidence" value="ECO:0007669"/>
    <property type="project" value="UniProtKB-EC"/>
</dbReference>
<dbReference type="GO" id="GO:0005524">
    <property type="term" value="F:ATP binding"/>
    <property type="evidence" value="ECO:0007669"/>
    <property type="project" value="UniProtKB-KW"/>
</dbReference>
<evidence type="ECO:0000256" key="5">
    <source>
        <dbReference type="ARBA" id="ARBA00022832"/>
    </source>
</evidence>
<dbReference type="AlphaFoldDB" id="A0AAV7JHR5"/>
<evidence type="ECO:0000256" key="3">
    <source>
        <dbReference type="ARBA" id="ARBA00022598"/>
    </source>
</evidence>
<keyword evidence="4" id="KW-0547">Nucleotide-binding</keyword>
<dbReference type="SUPFAM" id="SSF47336">
    <property type="entry name" value="ACP-like"/>
    <property type="match status" value="1"/>
</dbReference>
<feature type="domain" description="Carrier" evidence="8">
    <location>
        <begin position="732"/>
        <end position="808"/>
    </location>
</feature>
<dbReference type="PROSITE" id="PS00455">
    <property type="entry name" value="AMP_BINDING"/>
    <property type="match status" value="1"/>
</dbReference>
<dbReference type="Pfam" id="PF07993">
    <property type="entry name" value="NAD_binding_4"/>
    <property type="match status" value="1"/>
</dbReference>
<reference evidence="9 10" key="1">
    <citation type="journal article" date="2023" name="BMC Biol.">
        <title>The compact genome of the sponge Oopsacas minuta (Hexactinellida) is lacking key metazoan core genes.</title>
        <authorList>
            <person name="Santini S."/>
            <person name="Schenkelaars Q."/>
            <person name="Jourda C."/>
            <person name="Duchesne M."/>
            <person name="Belahbib H."/>
            <person name="Rocher C."/>
            <person name="Selva M."/>
            <person name="Riesgo A."/>
            <person name="Vervoort M."/>
            <person name="Leys S.P."/>
            <person name="Kodjabachian L."/>
            <person name="Le Bivic A."/>
            <person name="Borchiellini C."/>
            <person name="Claverie J.M."/>
            <person name="Renard E."/>
        </authorList>
    </citation>
    <scope>NUCLEOTIDE SEQUENCE [LARGE SCALE GENOMIC DNA]</scope>
    <source>
        <strain evidence="9">SPO-2</strain>
    </source>
</reference>
<sequence length="1246" mass="139096">MDRVKSYFTSLFKSKSTDTADPFNILVLCNECLSPVHSPDHYHRCVECLEVYDLCNICMTQGKGSQHTEIHGKEHYFYSENRQLNDILQGLSQTKSIESLFFSAFKEFSTKPAFGSYDVQKKKFVYITFGEVFKEIERFASGLLAMGIVRCNSKGIIPHQIFAICSISRAEFFIADVALMFLGITSAPITASDDIINFRAILFQTESETIICSKQVLSKVLTAVSNENGGSKVRYVICMDETGDTVLSHKSVNLLGWKQVCDDGEQHLVDMDSFKTSNDSIFTLIYTSGTTGTPKGCIFTRQSYYELIKGTLSISSICEVWLAFHPPSHQMERRSVLCNMCSGMRVAFYRGDMGCIMEDISLVRPTLLACTPRFWSSLYQHYRIMVDKEYSSICESSLQNSENDIDGVRLALGDVLNSENIPIHEEQTLPEIQTPPSNNVELSNQLRDIENKVIEQFSGILGGRLRIIVTGGAPTSPEVFKFLKRCFDCFVKESYGATEVGAIALGEFVSPGAEVKLVDVPEMGYLGSDDPPRGEICVRTTNMVKGYYKNEKETEERFVDGFFRTGDIGIIEKSGKIKIIDRKKNLFKLSQGEFVSPERIEGIFCSNSNYIQQMFVYGESLWNNPVCVVVPNREYVINSALAMSHQELSYSQLCTTTGLLDNILMQEIRQVYSKSGLSPWEVPVAVLVEENEFTATNNLLTATFKHCRPRLSIKYHDKLSELHTAAEAKLCALTQNKMLDVVSQVLSLDSSPINLDKSFSQLGGDSLSAVTLMMQIKSELNVEIPIKELLQCSLTQLEEYVNMHSQAGTRQPYNDNSSKKSIDNSLQVDFKAETRLDPALFISGGNYTPAWRLTRSDCMHNSKIVCFLTGASGFLGRYILADILHLTQWQVVCLVRPSLDGTPAQLRLNAEMSKVLEVDVYDNIYSRRVSVLEGDLSKPNLGLIPNDVEFLIENVDIIVHNGARVSFVLPYTKLVAPNVNSLRFLLSVCSQATHRPKHLHFVSTIGVLNLSTNLGIESFLNETSPHDPAYIAITTGYNQSKFVCEILLKRATELGLSASVSRPGLIGPHSVTGDTNLRDWTTYLVYSLFKLGLSPFSSTDSSLNSIISHTPVDYVARSIIYISVLSEDSSNMIPFHLVGLVAKNYSLSQILSIVSDTLSRTLLKASFQEFKDSLIAASKHDSTLRAATLLFHEGRFTLKTPLQASTEQAISLLEPLGVTCPLISEVYYQNMSRFLDSKLFVKSDQL</sequence>
<name>A0AAV7JHR5_9METZ</name>
<dbReference type="Pfam" id="PF00550">
    <property type="entry name" value="PP-binding"/>
    <property type="match status" value="1"/>
</dbReference>
<dbReference type="InterPro" id="IPR013120">
    <property type="entry name" value="FAR_NAD-bd"/>
</dbReference>
<dbReference type="Pfam" id="PF00501">
    <property type="entry name" value="AMP-binding"/>
    <property type="match status" value="1"/>
</dbReference>
<evidence type="ECO:0000256" key="2">
    <source>
        <dbReference type="ARBA" id="ARBA00022553"/>
    </source>
</evidence>
<organism evidence="9 10">
    <name type="scientific">Oopsacas minuta</name>
    <dbReference type="NCBI Taxonomy" id="111878"/>
    <lineage>
        <taxon>Eukaryota</taxon>
        <taxon>Metazoa</taxon>
        <taxon>Porifera</taxon>
        <taxon>Hexactinellida</taxon>
        <taxon>Hexasterophora</taxon>
        <taxon>Lyssacinosida</taxon>
        <taxon>Leucopsacidae</taxon>
        <taxon>Oopsacas</taxon>
    </lineage>
</organism>
<keyword evidence="10" id="KW-1185">Reference proteome</keyword>
<evidence type="ECO:0000313" key="9">
    <source>
        <dbReference type="EMBL" id="KAI6648026.1"/>
    </source>
</evidence>
<dbReference type="PANTHER" id="PTHR43272:SF33">
    <property type="entry name" value="AMP-BINDING DOMAIN-CONTAINING PROTEIN-RELATED"/>
    <property type="match status" value="1"/>
</dbReference>
<dbReference type="EC" id="6.2.1.3" evidence="7"/>
<keyword evidence="5" id="KW-0276">Fatty acid metabolism</keyword>
<dbReference type="InterPro" id="IPR009081">
    <property type="entry name" value="PP-bd_ACP"/>
</dbReference>
<comment type="caution">
    <text evidence="9">The sequence shown here is derived from an EMBL/GenBank/DDBJ whole genome shotgun (WGS) entry which is preliminary data.</text>
</comment>
<dbReference type="InterPro" id="IPR020845">
    <property type="entry name" value="AMP-binding_CS"/>
</dbReference>
<keyword evidence="1" id="KW-0596">Phosphopantetheine</keyword>
<evidence type="ECO:0000313" key="10">
    <source>
        <dbReference type="Proteomes" id="UP001165289"/>
    </source>
</evidence>
<accession>A0AAV7JHR5</accession>
<dbReference type="GO" id="GO:0016020">
    <property type="term" value="C:membrane"/>
    <property type="evidence" value="ECO:0007669"/>
    <property type="project" value="TreeGrafter"/>
</dbReference>
<proteinExistence type="predicted"/>
<dbReference type="Gene3D" id="3.40.50.12780">
    <property type="entry name" value="N-terminal domain of ligase-like"/>
    <property type="match status" value="1"/>
</dbReference>
<dbReference type="Gene3D" id="1.10.1200.10">
    <property type="entry name" value="ACP-like"/>
    <property type="match status" value="1"/>
</dbReference>
<dbReference type="SUPFAM" id="SSF56801">
    <property type="entry name" value="Acetyl-CoA synthetase-like"/>
    <property type="match status" value="1"/>
</dbReference>
<keyword evidence="5" id="KW-0443">Lipid metabolism</keyword>
<dbReference type="SUPFAM" id="SSF51735">
    <property type="entry name" value="NAD(P)-binding Rossmann-fold domains"/>
    <property type="match status" value="1"/>
</dbReference>
<evidence type="ECO:0000256" key="7">
    <source>
        <dbReference type="ARBA" id="ARBA00026121"/>
    </source>
</evidence>
<evidence type="ECO:0000256" key="4">
    <source>
        <dbReference type="ARBA" id="ARBA00022741"/>
    </source>
</evidence>
<dbReference type="NCBIfam" id="TIGR01746">
    <property type="entry name" value="Thioester-redct"/>
    <property type="match status" value="1"/>
</dbReference>
<evidence type="ECO:0000256" key="6">
    <source>
        <dbReference type="ARBA" id="ARBA00022840"/>
    </source>
</evidence>
<dbReference type="InterPro" id="IPR036291">
    <property type="entry name" value="NAD(P)-bd_dom_sf"/>
</dbReference>
<dbReference type="InterPro" id="IPR010080">
    <property type="entry name" value="Thioester_reductase-like_dom"/>
</dbReference>
<dbReference type="InterPro" id="IPR036736">
    <property type="entry name" value="ACP-like_sf"/>
</dbReference>
<evidence type="ECO:0000259" key="8">
    <source>
        <dbReference type="PROSITE" id="PS50075"/>
    </source>
</evidence>
<evidence type="ECO:0000256" key="1">
    <source>
        <dbReference type="ARBA" id="ARBA00022450"/>
    </source>
</evidence>
<dbReference type="PROSITE" id="PS50075">
    <property type="entry name" value="CARRIER"/>
    <property type="match status" value="1"/>
</dbReference>
<dbReference type="Gene3D" id="3.40.50.720">
    <property type="entry name" value="NAD(P)-binding Rossmann-like Domain"/>
    <property type="match status" value="1"/>
</dbReference>
<protein>
    <recommendedName>
        <fullName evidence="7">long-chain-fatty-acid--CoA ligase</fullName>
        <ecNumber evidence="7">6.2.1.3</ecNumber>
    </recommendedName>
</protein>
<keyword evidence="6" id="KW-0067">ATP-binding</keyword>
<keyword evidence="3" id="KW-0436">Ligase</keyword>
<keyword evidence="2" id="KW-0597">Phosphoprotein</keyword>
<gene>
    <name evidence="9" type="ORF">LOD99_8353</name>
</gene>
<dbReference type="Proteomes" id="UP001165289">
    <property type="component" value="Unassembled WGS sequence"/>
</dbReference>